<dbReference type="PANTHER" id="PTHR12400">
    <property type="entry name" value="INOSITOL POLYPHOSPHATE KINASE"/>
    <property type="match status" value="1"/>
</dbReference>
<evidence type="ECO:0000256" key="5">
    <source>
        <dbReference type="SAM" id="MobiDB-lite"/>
    </source>
</evidence>
<dbReference type="InterPro" id="IPR005522">
    <property type="entry name" value="IPK"/>
</dbReference>
<evidence type="ECO:0000256" key="3">
    <source>
        <dbReference type="ARBA" id="ARBA00022777"/>
    </source>
</evidence>
<sequence length="1131" mass="125722">MASSTAVATTVAYKYGPVDSSSSVPYNMLDLGEVNSMLNGHREFLTKSQGRGTSLERTDRERRAQDKPHRLGALAHISASSNALVTPPFTESPSTMQPGGTDTSFFPEVTQDSRARKVDHRVSLGPEKAWSISTGEVAGEDGQVEKSITEAITGTEPNARASRKASHSLRFFKEGNPDDKAKKKDARHAQSQREKLPPTAEAPEEGKHFRSDDSAVVRAVPAAGDRAPEVDKAGQPRVTPARISETLVITTSTEEQSDKSSTRAGESEEPRPSHVLTSSDRQVADERDSTLEVERRQSADEVICEVAEEGEESGEEKISSALFVPHQGPDEASEEEVSLPNVTPRAVPSRTLSRTDDFHPWLVKAGEPEPDDKLERVDYERKPRPEPADIPTIAREVDISHIDGSAIADESDVGVRPKPSRPVSQYQEEVVHDHQWTPKQPLEAIELIPYKHQVGGHTTLWRFSRRAVCKQLNNRENEFYEKIEKYHRDLLAFLPRYIGVLNVTFQKKPRRKSTLKRDEAALLECKAAAQLESDSGAKANGATGEEDAQALQDATSAGHHRVISQSLQAPQNSVPTVTFVDNQHILPRSLLEPQSPVAIVRARSASATVQGTDLNGHPGGIDIKDPLKRPSLQDYHANSWGATTVNKKLRNEVFNDAFLKRPIAVHRHRKGHQRGPPRRTLQQVLRPTGSDPSLTVSRDEASGTREASIAREQAIPQPVRRLAQTQSDIGQLGVCSEDEEAPKDVTGTSAPEPEILADSPAQKKKRRYSGTGLRRKPKDVTDSRGDLKYYEEADDVGYKGSKGKPLESVPLNDTNGRPTTPMKEPEHRDELQQIPLSTVPSSQASELPSPTTEFKRIPRPVNPKEAQTQRDSRVEYFLLLEDLTAGMKRPCIMDLKMGTRQYGVDANPKKQKSQQGKCAKTTSRELGVRVCGLQVWDVKTQGYVFKDKYYGRDIKKGQEFQDALTRFLYDGVDRSSILRHIPTVLQKLDQLEVIIGRLRGYRFYAASLLMFYDGGPAADYDAAVEDSTTDFATDTEEAPRRTRKNRREIDFKIADFANCITPEDVTKDKSCPPRYPNEPDRGFLRGLRSLRKYFLKIQRDTRASMGLISGQARQNGELDLERAEDDGLVSE</sequence>
<dbReference type="GO" id="GO:0005737">
    <property type="term" value="C:cytoplasm"/>
    <property type="evidence" value="ECO:0007669"/>
    <property type="project" value="TreeGrafter"/>
</dbReference>
<feature type="compositionally biased region" description="Basic and acidic residues" evidence="5">
    <location>
        <begin position="54"/>
        <end position="68"/>
    </location>
</feature>
<dbReference type="Gene3D" id="3.30.470.160">
    <property type="entry name" value="Inositol polyphosphate kinase"/>
    <property type="match status" value="1"/>
</dbReference>
<reference evidence="6" key="1">
    <citation type="journal article" date="2023" name="Mol. Phylogenet. Evol.">
        <title>Genome-scale phylogeny and comparative genomics of the fungal order Sordariales.</title>
        <authorList>
            <person name="Hensen N."/>
            <person name="Bonometti L."/>
            <person name="Westerberg I."/>
            <person name="Brannstrom I.O."/>
            <person name="Guillou S."/>
            <person name="Cros-Aarteil S."/>
            <person name="Calhoun S."/>
            <person name="Haridas S."/>
            <person name="Kuo A."/>
            <person name="Mondo S."/>
            <person name="Pangilinan J."/>
            <person name="Riley R."/>
            <person name="LaButti K."/>
            <person name="Andreopoulos B."/>
            <person name="Lipzen A."/>
            <person name="Chen C."/>
            <person name="Yan M."/>
            <person name="Daum C."/>
            <person name="Ng V."/>
            <person name="Clum A."/>
            <person name="Steindorff A."/>
            <person name="Ohm R.A."/>
            <person name="Martin F."/>
            <person name="Silar P."/>
            <person name="Natvig D.O."/>
            <person name="Lalanne C."/>
            <person name="Gautier V."/>
            <person name="Ament-Velasquez S.L."/>
            <person name="Kruys A."/>
            <person name="Hutchinson M.I."/>
            <person name="Powell A.J."/>
            <person name="Barry K."/>
            <person name="Miller A.N."/>
            <person name="Grigoriev I.V."/>
            <person name="Debuchy R."/>
            <person name="Gladieux P."/>
            <person name="Hiltunen Thoren M."/>
            <person name="Johannesson H."/>
        </authorList>
    </citation>
    <scope>NUCLEOTIDE SEQUENCE</scope>
    <source>
        <strain evidence="6">PSN243</strain>
    </source>
</reference>
<dbReference type="GO" id="GO:0000824">
    <property type="term" value="F:inositol-1,4,5,6-tetrakisphosphate 3-kinase activity"/>
    <property type="evidence" value="ECO:0007669"/>
    <property type="project" value="TreeGrafter"/>
</dbReference>
<dbReference type="GO" id="GO:0046854">
    <property type="term" value="P:phosphatidylinositol phosphate biosynthetic process"/>
    <property type="evidence" value="ECO:0007669"/>
    <property type="project" value="TreeGrafter"/>
</dbReference>
<feature type="compositionally biased region" description="Basic and acidic residues" evidence="5">
    <location>
        <begin position="778"/>
        <end position="791"/>
    </location>
</feature>
<dbReference type="SUPFAM" id="SSF56104">
    <property type="entry name" value="SAICAR synthase-like"/>
    <property type="match status" value="1"/>
</dbReference>
<evidence type="ECO:0000256" key="1">
    <source>
        <dbReference type="ARBA" id="ARBA00007374"/>
    </source>
</evidence>
<dbReference type="AlphaFoldDB" id="A0AAV9GSY2"/>
<feature type="region of interest" description="Disordered" evidence="5">
    <location>
        <begin position="46"/>
        <end position="68"/>
    </location>
</feature>
<keyword evidence="2 4" id="KW-0808">Transferase</keyword>
<dbReference type="PANTHER" id="PTHR12400:SF21">
    <property type="entry name" value="KINASE"/>
    <property type="match status" value="1"/>
</dbReference>
<feature type="compositionally biased region" description="Basic residues" evidence="5">
    <location>
        <begin position="762"/>
        <end position="777"/>
    </location>
</feature>
<reference evidence="6" key="2">
    <citation type="submission" date="2023-05" db="EMBL/GenBank/DDBJ databases">
        <authorList>
            <consortium name="Lawrence Berkeley National Laboratory"/>
            <person name="Steindorff A."/>
            <person name="Hensen N."/>
            <person name="Bonometti L."/>
            <person name="Westerberg I."/>
            <person name="Brannstrom I.O."/>
            <person name="Guillou S."/>
            <person name="Cros-Aarteil S."/>
            <person name="Calhoun S."/>
            <person name="Haridas S."/>
            <person name="Kuo A."/>
            <person name="Mondo S."/>
            <person name="Pangilinan J."/>
            <person name="Riley R."/>
            <person name="Labutti K."/>
            <person name="Andreopoulos B."/>
            <person name="Lipzen A."/>
            <person name="Chen C."/>
            <person name="Yanf M."/>
            <person name="Daum C."/>
            <person name="Ng V."/>
            <person name="Clum A."/>
            <person name="Ohm R."/>
            <person name="Martin F."/>
            <person name="Silar P."/>
            <person name="Natvig D."/>
            <person name="Lalanne C."/>
            <person name="Gautier V."/>
            <person name="Ament-Velasquez S.L."/>
            <person name="Kruys A."/>
            <person name="Hutchinson M.I."/>
            <person name="Powell A.J."/>
            <person name="Barry K."/>
            <person name="Miller A.N."/>
            <person name="Grigoriev I.V."/>
            <person name="Debuchy R."/>
            <person name="Gladieux P."/>
            <person name="Thoren M.H."/>
            <person name="Johannesson H."/>
        </authorList>
    </citation>
    <scope>NUCLEOTIDE SEQUENCE</scope>
    <source>
        <strain evidence="6">PSN243</strain>
    </source>
</reference>
<feature type="compositionally biased region" description="Polar residues" evidence="5">
    <location>
        <begin position="680"/>
        <end position="696"/>
    </location>
</feature>
<feature type="region of interest" description="Disordered" evidence="5">
    <location>
        <begin position="152"/>
        <end position="301"/>
    </location>
</feature>
<comment type="similarity">
    <text evidence="1 4">Belongs to the inositol phosphokinase (IPK) family.</text>
</comment>
<proteinExistence type="inferred from homology"/>
<evidence type="ECO:0000256" key="4">
    <source>
        <dbReference type="RuleBase" id="RU363090"/>
    </source>
</evidence>
<evidence type="ECO:0000313" key="7">
    <source>
        <dbReference type="Proteomes" id="UP001321760"/>
    </source>
</evidence>
<dbReference type="Proteomes" id="UP001321760">
    <property type="component" value="Unassembled WGS sequence"/>
</dbReference>
<name>A0AAV9GSY2_9PEZI</name>
<feature type="region of interest" description="Disordered" evidence="5">
    <location>
        <begin position="533"/>
        <end position="568"/>
    </location>
</feature>
<feature type="compositionally biased region" description="Basic and acidic residues" evidence="5">
    <location>
        <begin position="282"/>
        <end position="299"/>
    </location>
</feature>
<feature type="compositionally biased region" description="Basic and acidic residues" evidence="5">
    <location>
        <begin position="204"/>
        <end position="215"/>
    </location>
</feature>
<organism evidence="6 7">
    <name type="scientific">Podospora aff. communis PSN243</name>
    <dbReference type="NCBI Taxonomy" id="3040156"/>
    <lineage>
        <taxon>Eukaryota</taxon>
        <taxon>Fungi</taxon>
        <taxon>Dikarya</taxon>
        <taxon>Ascomycota</taxon>
        <taxon>Pezizomycotina</taxon>
        <taxon>Sordariomycetes</taxon>
        <taxon>Sordariomycetidae</taxon>
        <taxon>Sordariales</taxon>
        <taxon>Podosporaceae</taxon>
        <taxon>Podospora</taxon>
    </lineage>
</organism>
<feature type="region of interest" description="Disordered" evidence="5">
    <location>
        <begin position="667"/>
        <end position="868"/>
    </location>
</feature>
<feature type="compositionally biased region" description="Basic and acidic residues" evidence="5">
    <location>
        <begin position="256"/>
        <end position="272"/>
    </location>
</feature>
<dbReference type="GO" id="GO:0005634">
    <property type="term" value="C:nucleus"/>
    <property type="evidence" value="ECO:0007669"/>
    <property type="project" value="TreeGrafter"/>
</dbReference>
<dbReference type="EC" id="2.7.-.-" evidence="4"/>
<accession>A0AAV9GSY2</accession>
<dbReference type="Pfam" id="PF03770">
    <property type="entry name" value="IPK"/>
    <property type="match status" value="1"/>
</dbReference>
<keyword evidence="3 4" id="KW-0418">Kinase</keyword>
<feature type="compositionally biased region" description="Polar residues" evidence="5">
    <location>
        <begin position="834"/>
        <end position="852"/>
    </location>
</feature>
<dbReference type="InterPro" id="IPR038286">
    <property type="entry name" value="IPK_sf"/>
</dbReference>
<gene>
    <name evidence="6" type="ORF">QBC34DRAFT_377783</name>
</gene>
<dbReference type="GO" id="GO:0008440">
    <property type="term" value="F:inositol-1,4,5-trisphosphate 3-kinase activity"/>
    <property type="evidence" value="ECO:0007669"/>
    <property type="project" value="TreeGrafter"/>
</dbReference>
<keyword evidence="7" id="KW-1185">Reference proteome</keyword>
<dbReference type="EMBL" id="MU865926">
    <property type="protein sequence ID" value="KAK4451808.1"/>
    <property type="molecule type" value="Genomic_DNA"/>
</dbReference>
<feature type="compositionally biased region" description="Basic residues" evidence="5">
    <location>
        <begin position="667"/>
        <end position="677"/>
    </location>
</feature>
<protein>
    <recommendedName>
        <fullName evidence="4">Kinase</fullName>
        <ecNumber evidence="4">2.7.-.-</ecNumber>
    </recommendedName>
</protein>
<comment type="caution">
    <text evidence="6">The sequence shown here is derived from an EMBL/GenBank/DDBJ whole genome shotgun (WGS) entry which is preliminary data.</text>
</comment>
<evidence type="ECO:0000313" key="6">
    <source>
        <dbReference type="EMBL" id="KAK4451808.1"/>
    </source>
</evidence>
<evidence type="ECO:0000256" key="2">
    <source>
        <dbReference type="ARBA" id="ARBA00022679"/>
    </source>
</evidence>
<feature type="compositionally biased region" description="Basic and acidic residues" evidence="5">
    <location>
        <begin position="171"/>
        <end position="196"/>
    </location>
</feature>
<feature type="region of interest" description="Disordered" evidence="5">
    <location>
        <begin position="326"/>
        <end position="351"/>
    </location>
</feature>
<dbReference type="GO" id="GO:0032958">
    <property type="term" value="P:inositol phosphate biosynthetic process"/>
    <property type="evidence" value="ECO:0007669"/>
    <property type="project" value="InterPro"/>
</dbReference>